<evidence type="ECO:0000256" key="2">
    <source>
        <dbReference type="ARBA" id="ARBA00023125"/>
    </source>
</evidence>
<dbReference type="FunFam" id="1.10.10.60:FF:000141">
    <property type="entry name" value="TetR family transcriptional regulator"/>
    <property type="match status" value="1"/>
</dbReference>
<dbReference type="Pfam" id="PF16859">
    <property type="entry name" value="TetR_C_11"/>
    <property type="match status" value="1"/>
</dbReference>
<evidence type="ECO:0000256" key="4">
    <source>
        <dbReference type="PROSITE-ProRule" id="PRU00335"/>
    </source>
</evidence>
<accession>A0A437LXG5</accession>
<dbReference type="PANTHER" id="PTHR30055">
    <property type="entry name" value="HTH-TYPE TRANSCRIPTIONAL REGULATOR RUTR"/>
    <property type="match status" value="1"/>
</dbReference>
<dbReference type="RefSeq" id="WP_127790135.1">
    <property type="nucleotide sequence ID" value="NZ_SACL01000014.1"/>
</dbReference>
<dbReference type="SUPFAM" id="SSF48498">
    <property type="entry name" value="Tetracyclin repressor-like, C-terminal domain"/>
    <property type="match status" value="1"/>
</dbReference>
<feature type="DNA-binding region" description="H-T-H motif" evidence="4">
    <location>
        <begin position="53"/>
        <end position="72"/>
    </location>
</feature>
<evidence type="ECO:0000313" key="7">
    <source>
        <dbReference type="EMBL" id="RVT90091.1"/>
    </source>
</evidence>
<evidence type="ECO:0000313" key="8">
    <source>
        <dbReference type="Proteomes" id="UP000282957"/>
    </source>
</evidence>
<dbReference type="EMBL" id="SACL01000014">
    <property type="protein sequence ID" value="RVT90091.1"/>
    <property type="molecule type" value="Genomic_DNA"/>
</dbReference>
<dbReference type="SUPFAM" id="SSF46689">
    <property type="entry name" value="Homeodomain-like"/>
    <property type="match status" value="1"/>
</dbReference>
<dbReference type="Proteomes" id="UP000282957">
    <property type="component" value="Unassembled WGS sequence"/>
</dbReference>
<feature type="domain" description="HTH tetR-type" evidence="6">
    <location>
        <begin position="30"/>
        <end position="90"/>
    </location>
</feature>
<evidence type="ECO:0000259" key="6">
    <source>
        <dbReference type="PROSITE" id="PS50977"/>
    </source>
</evidence>
<dbReference type="InterPro" id="IPR036271">
    <property type="entry name" value="Tet_transcr_reg_TetR-rel_C_sf"/>
</dbReference>
<dbReference type="Pfam" id="PF00440">
    <property type="entry name" value="TetR_N"/>
    <property type="match status" value="1"/>
</dbReference>
<sequence length="220" mass="24037">MTHWSFQIKPREAALPATPRTRGPSPDKTSRTRRAIVAAALAEFLEKGFAGTAMAGVAERAGVAKGTPYRYFPTKEALFEGVIEEVIAGAWSLLEVEERAPGESWRGFLHRAVLPGVQDFETSGRAVLARLVVTEGAHFPSLVEVYRRAAFRPLLARIRQVAKAAQAAGELRDPTLARHPQLLVAPLWFGMLNNAILDPTDPVSIQALFLTQMELLFGPA</sequence>
<keyword evidence="8" id="KW-1185">Reference proteome</keyword>
<dbReference type="AlphaFoldDB" id="A0A437LXG5"/>
<dbReference type="OrthoDB" id="9803547at2"/>
<keyword evidence="2 4" id="KW-0238">DNA-binding</keyword>
<keyword evidence="3" id="KW-0804">Transcription</keyword>
<evidence type="ECO:0000256" key="1">
    <source>
        <dbReference type="ARBA" id="ARBA00023015"/>
    </source>
</evidence>
<evidence type="ECO:0000256" key="3">
    <source>
        <dbReference type="ARBA" id="ARBA00023163"/>
    </source>
</evidence>
<dbReference type="PRINTS" id="PR00455">
    <property type="entry name" value="HTHTETR"/>
</dbReference>
<name>A0A437LXG5_9PROT</name>
<evidence type="ECO:0000256" key="5">
    <source>
        <dbReference type="SAM" id="MobiDB-lite"/>
    </source>
</evidence>
<proteinExistence type="predicted"/>
<dbReference type="InterPro" id="IPR011075">
    <property type="entry name" value="TetR_C"/>
</dbReference>
<dbReference type="GO" id="GO:0000976">
    <property type="term" value="F:transcription cis-regulatory region binding"/>
    <property type="evidence" value="ECO:0007669"/>
    <property type="project" value="TreeGrafter"/>
</dbReference>
<dbReference type="PROSITE" id="PS50977">
    <property type="entry name" value="HTH_TETR_2"/>
    <property type="match status" value="1"/>
</dbReference>
<gene>
    <name evidence="7" type="ORF">EOD42_23980</name>
</gene>
<comment type="caution">
    <text evidence="7">The sequence shown here is derived from an EMBL/GenBank/DDBJ whole genome shotgun (WGS) entry which is preliminary data.</text>
</comment>
<dbReference type="InterPro" id="IPR050109">
    <property type="entry name" value="HTH-type_TetR-like_transc_reg"/>
</dbReference>
<reference evidence="7 8" key="1">
    <citation type="submission" date="2019-01" db="EMBL/GenBank/DDBJ databases">
        <authorList>
            <person name="Chen W.-M."/>
        </authorList>
    </citation>
    <scope>NUCLEOTIDE SEQUENCE [LARGE SCALE GENOMIC DNA]</scope>
    <source>
        <strain evidence="7 8">CCP-6</strain>
    </source>
</reference>
<keyword evidence="1" id="KW-0805">Transcription regulation</keyword>
<dbReference type="Gene3D" id="1.10.357.10">
    <property type="entry name" value="Tetracycline Repressor, domain 2"/>
    <property type="match status" value="1"/>
</dbReference>
<protein>
    <submittedName>
        <fullName evidence="7">TetR/AcrR family transcriptional regulator</fullName>
    </submittedName>
</protein>
<dbReference type="PANTHER" id="PTHR30055:SF223">
    <property type="entry name" value="HTH-TYPE TRANSCRIPTIONAL REGULATOR UIDR"/>
    <property type="match status" value="1"/>
</dbReference>
<dbReference type="InterPro" id="IPR009057">
    <property type="entry name" value="Homeodomain-like_sf"/>
</dbReference>
<dbReference type="GO" id="GO:0003700">
    <property type="term" value="F:DNA-binding transcription factor activity"/>
    <property type="evidence" value="ECO:0007669"/>
    <property type="project" value="TreeGrafter"/>
</dbReference>
<feature type="region of interest" description="Disordered" evidence="5">
    <location>
        <begin position="1"/>
        <end position="31"/>
    </location>
</feature>
<dbReference type="InterPro" id="IPR001647">
    <property type="entry name" value="HTH_TetR"/>
</dbReference>
<organism evidence="7 8">
    <name type="scientific">Rhodovarius crocodyli</name>
    <dbReference type="NCBI Taxonomy" id="1979269"/>
    <lineage>
        <taxon>Bacteria</taxon>
        <taxon>Pseudomonadati</taxon>
        <taxon>Pseudomonadota</taxon>
        <taxon>Alphaproteobacteria</taxon>
        <taxon>Acetobacterales</taxon>
        <taxon>Roseomonadaceae</taxon>
        <taxon>Rhodovarius</taxon>
    </lineage>
</organism>